<dbReference type="Pfam" id="PF02447">
    <property type="entry name" value="GntP_permease"/>
    <property type="match status" value="1"/>
</dbReference>
<dbReference type="PANTHER" id="PTHR30354">
    <property type="entry name" value="GNT FAMILY GLUCONATE TRANSPORTER"/>
    <property type="match status" value="1"/>
</dbReference>
<dbReference type="RefSeq" id="WP_162369982.1">
    <property type="nucleotide sequence ID" value="NZ_JAAEEH010000012.1"/>
</dbReference>
<dbReference type="PIRSF" id="PIRSF002746">
    <property type="entry name" value="Gluconate_transporter"/>
    <property type="match status" value="1"/>
</dbReference>
<feature type="transmembrane region" description="Helical" evidence="1">
    <location>
        <begin position="307"/>
        <end position="332"/>
    </location>
</feature>
<feature type="transmembrane region" description="Helical" evidence="1">
    <location>
        <begin position="338"/>
        <end position="356"/>
    </location>
</feature>
<feature type="transmembrane region" description="Helical" evidence="1">
    <location>
        <begin position="368"/>
        <end position="398"/>
    </location>
</feature>
<proteinExistence type="predicted"/>
<evidence type="ECO:0000256" key="1">
    <source>
        <dbReference type="SAM" id="Phobius"/>
    </source>
</evidence>
<feature type="transmembrane region" description="Helical" evidence="1">
    <location>
        <begin position="101"/>
        <end position="129"/>
    </location>
</feature>
<feature type="transmembrane region" description="Helical" evidence="1">
    <location>
        <begin position="141"/>
        <end position="159"/>
    </location>
</feature>
<organism evidence="2 3">
    <name type="scientific">Anaerotalea alkaliphila</name>
    <dbReference type="NCBI Taxonomy" id="2662126"/>
    <lineage>
        <taxon>Bacteria</taxon>
        <taxon>Bacillati</taxon>
        <taxon>Bacillota</taxon>
        <taxon>Clostridia</taxon>
        <taxon>Eubacteriales</taxon>
        <taxon>Anaerotalea</taxon>
    </lineage>
</organism>
<evidence type="ECO:0000313" key="2">
    <source>
        <dbReference type="EMBL" id="NDL67256.1"/>
    </source>
</evidence>
<dbReference type="GO" id="GO:0005886">
    <property type="term" value="C:plasma membrane"/>
    <property type="evidence" value="ECO:0007669"/>
    <property type="project" value="TreeGrafter"/>
</dbReference>
<dbReference type="NCBIfam" id="TIGR00791">
    <property type="entry name" value="gntP"/>
    <property type="match status" value="1"/>
</dbReference>
<feature type="transmembrane region" description="Helical" evidence="1">
    <location>
        <begin position="29"/>
        <end position="48"/>
    </location>
</feature>
<dbReference type="EMBL" id="JAAEEH010000012">
    <property type="protein sequence ID" value="NDL67256.1"/>
    <property type="molecule type" value="Genomic_DNA"/>
</dbReference>
<evidence type="ECO:0000313" key="3">
    <source>
        <dbReference type="Proteomes" id="UP000461585"/>
    </source>
</evidence>
<feature type="transmembrane region" description="Helical" evidence="1">
    <location>
        <begin position="60"/>
        <end position="81"/>
    </location>
</feature>
<keyword evidence="1" id="KW-1133">Transmembrane helix</keyword>
<comment type="caution">
    <text evidence="2">The sequence shown here is derived from an EMBL/GenBank/DDBJ whole genome shotgun (WGS) entry which is preliminary data.</text>
</comment>
<keyword evidence="1" id="KW-0472">Membrane</keyword>
<keyword evidence="1" id="KW-0812">Transmembrane</keyword>
<feature type="transmembrane region" description="Helical" evidence="1">
    <location>
        <begin position="231"/>
        <end position="255"/>
    </location>
</feature>
<feature type="transmembrane region" description="Helical" evidence="1">
    <location>
        <begin position="5"/>
        <end position="23"/>
    </location>
</feature>
<feature type="transmembrane region" description="Helical" evidence="1">
    <location>
        <begin position="179"/>
        <end position="199"/>
    </location>
</feature>
<protein>
    <submittedName>
        <fullName evidence="2">GntP family permease</fullName>
    </submittedName>
</protein>
<gene>
    <name evidence="2" type="ORF">GXN74_05835</name>
</gene>
<dbReference type="PANTHER" id="PTHR30354:SF11">
    <property type="entry name" value="PERMEASE"/>
    <property type="match status" value="1"/>
</dbReference>
<reference evidence="2 3" key="1">
    <citation type="submission" date="2020-01" db="EMBL/GenBank/DDBJ databases">
        <title>Anaeroalcalibacter tamaniensis gen. nov., sp. nov., moderately halophilic strictly anaerobic fermenter bacterium from mud volcano of Taman peninsula.</title>
        <authorList>
            <person name="Frolova A."/>
            <person name="Merkel A.Y."/>
            <person name="Slobodkin A.I."/>
        </authorList>
    </citation>
    <scope>NUCLEOTIDE SEQUENCE [LARGE SCALE GENOMIC DNA]</scope>
    <source>
        <strain evidence="2 3">F-3ap</strain>
    </source>
</reference>
<name>A0A7X5HVL7_9FIRM</name>
<sequence length="452" mass="46607">MITGIGLLVVFTISIAVLLLLIIKFKLNPFIALLMTAILTGFLVRMPVDEVSSTISKGFGNTLAGIGIVIGLGIIFGNILAESRATEAIARGLLKRTGDNKAALAVTVAGFLISIPVFMDAAFVIMMPIVKYVAKATKKSLLVFVTALGVGTIVGHAVVIPTPGPLAVAANVNANVGYFILYSLIVAIPAVLVAGWLYGKSFNALPAYQFDEKDEKAYEEAQKNVHELPSFGLSMGTLLLPILLILVANIILTAVSPEAPIVPFVKFIGDKNIALLIGILVAFMALRKYLKKTLSNIVLESADSAGLILLITGAGGAFGSVINGSGIGAYLVDSMSTLNVPIILLGFVLSGVLRVSQGSTTVAIVTTSSILGAAIAGTGVSPILVGLAICAGGVGLSLPNDSGFWVLSRFSGISVNDTLKTWTAGGTIAGLVVFAMVMLLSALNSLVGLPGL</sequence>
<dbReference type="InterPro" id="IPR003474">
    <property type="entry name" value="Glcn_transporter"/>
</dbReference>
<dbReference type="GO" id="GO:0015128">
    <property type="term" value="F:gluconate transmembrane transporter activity"/>
    <property type="evidence" value="ECO:0007669"/>
    <property type="project" value="InterPro"/>
</dbReference>
<feature type="transmembrane region" description="Helical" evidence="1">
    <location>
        <begin position="267"/>
        <end position="286"/>
    </location>
</feature>
<feature type="transmembrane region" description="Helical" evidence="1">
    <location>
        <begin position="428"/>
        <end position="449"/>
    </location>
</feature>
<keyword evidence="3" id="KW-1185">Reference proteome</keyword>
<dbReference type="Proteomes" id="UP000461585">
    <property type="component" value="Unassembled WGS sequence"/>
</dbReference>
<accession>A0A7X5HVL7</accession>
<dbReference type="AlphaFoldDB" id="A0A7X5HVL7"/>